<evidence type="ECO:0000313" key="3">
    <source>
        <dbReference type="Proteomes" id="UP000722791"/>
    </source>
</evidence>
<evidence type="ECO:0000313" key="2">
    <source>
        <dbReference type="EMBL" id="GIM02314.1"/>
    </source>
</evidence>
<organism evidence="2 3">
    <name type="scientific">Volvox reticuliferus</name>
    <dbReference type="NCBI Taxonomy" id="1737510"/>
    <lineage>
        <taxon>Eukaryota</taxon>
        <taxon>Viridiplantae</taxon>
        <taxon>Chlorophyta</taxon>
        <taxon>core chlorophytes</taxon>
        <taxon>Chlorophyceae</taxon>
        <taxon>CS clade</taxon>
        <taxon>Chlamydomonadales</taxon>
        <taxon>Volvocaceae</taxon>
        <taxon>Volvox</taxon>
    </lineage>
</organism>
<accession>A0A8J4G8G9</accession>
<evidence type="ECO:0000256" key="1">
    <source>
        <dbReference type="SAM" id="MobiDB-lite"/>
    </source>
</evidence>
<proteinExistence type="predicted"/>
<comment type="caution">
    <text evidence="2">The sequence shown here is derived from an EMBL/GenBank/DDBJ whole genome shotgun (WGS) entry which is preliminary data.</text>
</comment>
<dbReference type="AlphaFoldDB" id="A0A8J4G8G9"/>
<feature type="region of interest" description="Disordered" evidence="1">
    <location>
        <begin position="288"/>
        <end position="326"/>
    </location>
</feature>
<protein>
    <submittedName>
        <fullName evidence="2">Uncharacterized protein</fullName>
    </submittedName>
</protein>
<name>A0A8J4G8G9_9CHLO</name>
<sequence>VILDTTPSPASNPSPWSLRATTNGSAAAAAAAGRDTGLALTFTAGSHTSDRSRESADSFPGLQPAATGVSQLRFLFQLSPVNGDVTLTDAPAAVAPAVAAAAVGPVAPLSWNIRSQSDDGVTHSSSCCGDNSVSCGTDCEGAGGGVNGRDDSDASNRSGGCNATAAAIAATALKVLMSSYGNDDNSGVADAASSELSTAVAPKPDSSLTLTLNLPRRSILADGSDVAATATAAVAASAASAAATASAAAAADVGNCNGVGGPGLVSDLHLGSFLRHRSQPMDGKVAATVGGDCSGGGDGGRRPRKGSKRVADGAGEGGEEALRVCG</sequence>
<dbReference type="EMBL" id="BNCQ01000011">
    <property type="protein sequence ID" value="GIM02314.1"/>
    <property type="molecule type" value="Genomic_DNA"/>
</dbReference>
<dbReference type="Proteomes" id="UP000722791">
    <property type="component" value="Unassembled WGS sequence"/>
</dbReference>
<feature type="non-terminal residue" evidence="2">
    <location>
        <position position="1"/>
    </location>
</feature>
<gene>
    <name evidence="2" type="ORF">Vretimale_7193</name>
</gene>
<reference evidence="2" key="1">
    <citation type="journal article" date="2021" name="Proc. Natl. Acad. Sci. U.S.A.">
        <title>Three genomes in the algal genus Volvox reveal the fate of a haploid sex-determining region after a transition to homothallism.</title>
        <authorList>
            <person name="Yamamoto K."/>
            <person name="Hamaji T."/>
            <person name="Kawai-Toyooka H."/>
            <person name="Matsuzaki R."/>
            <person name="Takahashi F."/>
            <person name="Nishimura Y."/>
            <person name="Kawachi M."/>
            <person name="Noguchi H."/>
            <person name="Minakuchi Y."/>
            <person name="Umen J.G."/>
            <person name="Toyoda A."/>
            <person name="Nozaki H."/>
        </authorList>
    </citation>
    <scope>NUCLEOTIDE SEQUENCE</scope>
    <source>
        <strain evidence="2">NIES-3785</strain>
    </source>
</reference>